<gene>
    <name evidence="8" type="ORF">G5V58_22050</name>
</gene>
<feature type="transmembrane region" description="Helical" evidence="7">
    <location>
        <begin position="125"/>
        <end position="145"/>
    </location>
</feature>
<feature type="transmembrane region" description="Helical" evidence="7">
    <location>
        <begin position="272"/>
        <end position="291"/>
    </location>
</feature>
<evidence type="ECO:0000313" key="9">
    <source>
        <dbReference type="Proteomes" id="UP000502996"/>
    </source>
</evidence>
<dbReference type="EMBL" id="CP049257">
    <property type="protein sequence ID" value="QIG45088.1"/>
    <property type="molecule type" value="Genomic_DNA"/>
</dbReference>
<dbReference type="Pfam" id="PF02653">
    <property type="entry name" value="BPD_transp_2"/>
    <property type="match status" value="1"/>
</dbReference>
<evidence type="ECO:0000313" key="8">
    <source>
        <dbReference type="EMBL" id="QIG45088.1"/>
    </source>
</evidence>
<feature type="transmembrane region" description="Helical" evidence="7">
    <location>
        <begin position="48"/>
        <end position="76"/>
    </location>
</feature>
<keyword evidence="3 7" id="KW-0812">Transmembrane</keyword>
<dbReference type="InterPro" id="IPR001851">
    <property type="entry name" value="ABC_transp_permease"/>
</dbReference>
<feature type="transmembrane region" description="Helical" evidence="7">
    <location>
        <begin position="96"/>
        <end position="118"/>
    </location>
</feature>
<organism evidence="8 9">
    <name type="scientific">Nocardioides anomalus</name>
    <dbReference type="NCBI Taxonomy" id="2712223"/>
    <lineage>
        <taxon>Bacteria</taxon>
        <taxon>Bacillati</taxon>
        <taxon>Actinomycetota</taxon>
        <taxon>Actinomycetes</taxon>
        <taxon>Propionibacteriales</taxon>
        <taxon>Nocardioidaceae</taxon>
        <taxon>Nocardioides</taxon>
    </lineage>
</organism>
<keyword evidence="2" id="KW-1003">Cell membrane</keyword>
<dbReference type="InterPro" id="IPR043428">
    <property type="entry name" value="LivM-like"/>
</dbReference>
<dbReference type="RefSeq" id="WP_165237301.1">
    <property type="nucleotide sequence ID" value="NZ_CP049257.1"/>
</dbReference>
<evidence type="ECO:0000256" key="1">
    <source>
        <dbReference type="ARBA" id="ARBA00004651"/>
    </source>
</evidence>
<feature type="transmembrane region" description="Helical" evidence="7">
    <location>
        <begin position="223"/>
        <end position="243"/>
    </location>
</feature>
<dbReference type="PANTHER" id="PTHR30482">
    <property type="entry name" value="HIGH-AFFINITY BRANCHED-CHAIN AMINO ACID TRANSPORT SYSTEM PERMEASE"/>
    <property type="match status" value="1"/>
</dbReference>
<dbReference type="GO" id="GO:0015658">
    <property type="term" value="F:branched-chain amino acid transmembrane transporter activity"/>
    <property type="evidence" value="ECO:0007669"/>
    <property type="project" value="InterPro"/>
</dbReference>
<dbReference type="PANTHER" id="PTHR30482:SF1">
    <property type="entry name" value="BRANCHED-CHAIN AMINO ACID TRANSPORT PERMEASE PROTEIN LIVM-RELATED"/>
    <property type="match status" value="1"/>
</dbReference>
<dbReference type="AlphaFoldDB" id="A0A6G6WID1"/>
<feature type="transmembrane region" description="Helical" evidence="7">
    <location>
        <begin position="171"/>
        <end position="188"/>
    </location>
</feature>
<keyword evidence="5 7" id="KW-0472">Membrane</keyword>
<dbReference type="KEGG" id="nano:G5V58_22050"/>
<dbReference type="GO" id="GO:0005886">
    <property type="term" value="C:plasma membrane"/>
    <property type="evidence" value="ECO:0007669"/>
    <property type="project" value="UniProtKB-SubCell"/>
</dbReference>
<keyword evidence="4 7" id="KW-1133">Transmembrane helix</keyword>
<proteinExistence type="predicted"/>
<sequence length="342" mass="35721">MTTTEDPATRRTAAGPSRATDRWPPLAAAAGIVLLLLWMRGSDYRADLLVLACTYALVALGMYLPFVMAGSLSMAYSAYAAIGAYSVGLVSQETSLPIWLGWLVGALVSAVIAVLLSLSTRRLSGFYLAAVTLLFGTAFEGWLGIFDVFGGAGGIGQIRAPSFAGWEPDRTAQVVLAMLLVLVLATLLDRVRRSSWGALVRAMREHPLPVEASGVRTADLTSVCLAVGAAIASFGGALFASFVRGVTPETFTLNVVFLAIFMPLIGGRNTAWGAVVGALLVVELSLNLDVLETSGQLVLAVAVLLILLIAPAGVLGYLGQGLRAVTGRGSPPTARRTAEEQA</sequence>
<feature type="region of interest" description="Disordered" evidence="6">
    <location>
        <begin position="1"/>
        <end position="20"/>
    </location>
</feature>
<dbReference type="Proteomes" id="UP000502996">
    <property type="component" value="Chromosome"/>
</dbReference>
<comment type="subcellular location">
    <subcellularLocation>
        <location evidence="1">Cell membrane</location>
        <topology evidence="1">Multi-pass membrane protein</topology>
    </subcellularLocation>
</comment>
<reference evidence="8 9" key="1">
    <citation type="submission" date="2020-02" db="EMBL/GenBank/DDBJ databases">
        <title>Full genome sequence of Nocardioides sp. R-3366.</title>
        <authorList>
            <person name="Im W.-T."/>
        </authorList>
    </citation>
    <scope>NUCLEOTIDE SEQUENCE [LARGE SCALE GENOMIC DNA]</scope>
    <source>
        <strain evidence="8 9">R-3366</strain>
    </source>
</reference>
<evidence type="ECO:0000256" key="2">
    <source>
        <dbReference type="ARBA" id="ARBA00022475"/>
    </source>
</evidence>
<feature type="transmembrane region" description="Helical" evidence="7">
    <location>
        <begin position="249"/>
        <end position="265"/>
    </location>
</feature>
<evidence type="ECO:0000256" key="3">
    <source>
        <dbReference type="ARBA" id="ARBA00022692"/>
    </source>
</evidence>
<name>A0A6G6WID1_9ACTN</name>
<accession>A0A6G6WID1</accession>
<protein>
    <submittedName>
        <fullName evidence="8">Branched-chain amino acid ABC transporter permease</fullName>
    </submittedName>
</protein>
<keyword evidence="9" id="KW-1185">Reference proteome</keyword>
<evidence type="ECO:0000256" key="5">
    <source>
        <dbReference type="ARBA" id="ARBA00023136"/>
    </source>
</evidence>
<evidence type="ECO:0000256" key="4">
    <source>
        <dbReference type="ARBA" id="ARBA00022989"/>
    </source>
</evidence>
<feature type="transmembrane region" description="Helical" evidence="7">
    <location>
        <begin position="297"/>
        <end position="318"/>
    </location>
</feature>
<evidence type="ECO:0000256" key="6">
    <source>
        <dbReference type="SAM" id="MobiDB-lite"/>
    </source>
</evidence>
<dbReference type="CDD" id="cd06581">
    <property type="entry name" value="TM_PBP1_LivM_like"/>
    <property type="match status" value="1"/>
</dbReference>
<evidence type="ECO:0000256" key="7">
    <source>
        <dbReference type="SAM" id="Phobius"/>
    </source>
</evidence>